<feature type="binding site" evidence="6">
    <location>
        <begin position="64"/>
        <end position="69"/>
    </location>
    <ligand>
        <name>ATP</name>
        <dbReference type="ChEBI" id="CHEBI:30616"/>
    </ligand>
</feature>
<dbReference type="InterPro" id="IPR012795">
    <property type="entry name" value="tRNA_Ile_lys_synt_N"/>
</dbReference>
<accession>A0A841QGY6</accession>
<dbReference type="PANTHER" id="PTHR43033">
    <property type="entry name" value="TRNA(ILE)-LYSIDINE SYNTHASE-RELATED"/>
    <property type="match status" value="1"/>
</dbReference>
<comment type="subcellular location">
    <subcellularLocation>
        <location evidence="6">Cytoplasm</location>
    </subcellularLocation>
</comment>
<gene>
    <name evidence="6" type="primary">tilS</name>
    <name evidence="8" type="ORF">HNR55_002413</name>
</gene>
<evidence type="ECO:0000256" key="3">
    <source>
        <dbReference type="ARBA" id="ARBA00022741"/>
    </source>
</evidence>
<evidence type="ECO:0000313" key="9">
    <source>
        <dbReference type="Proteomes" id="UP000578000"/>
    </source>
</evidence>
<dbReference type="RefSeq" id="WP_253545609.1">
    <property type="nucleotide sequence ID" value="NZ_BAABDB010000030.1"/>
</dbReference>
<dbReference type="EC" id="6.3.4.19" evidence="6"/>
<comment type="similarity">
    <text evidence="6">Belongs to the tRNA(Ile)-lysidine synthase family.</text>
</comment>
<evidence type="ECO:0000256" key="4">
    <source>
        <dbReference type="ARBA" id="ARBA00022840"/>
    </source>
</evidence>
<keyword evidence="9" id="KW-1185">Reference proteome</keyword>
<dbReference type="GO" id="GO:0006400">
    <property type="term" value="P:tRNA modification"/>
    <property type="evidence" value="ECO:0007669"/>
    <property type="project" value="UniProtKB-UniRule"/>
</dbReference>
<evidence type="ECO:0000259" key="7">
    <source>
        <dbReference type="Pfam" id="PF01171"/>
    </source>
</evidence>
<comment type="domain">
    <text evidence="6">The N-terminal region contains the highly conserved SGGXDS motif, predicted to be a P-loop motif involved in ATP binding.</text>
</comment>
<dbReference type="InterPro" id="IPR012094">
    <property type="entry name" value="tRNA_Ile_lys_synt"/>
</dbReference>
<keyword evidence="6" id="KW-0963">Cytoplasm</keyword>
<proteinExistence type="inferred from homology"/>
<dbReference type="GO" id="GO:0005737">
    <property type="term" value="C:cytoplasm"/>
    <property type="evidence" value="ECO:0007669"/>
    <property type="project" value="UniProtKB-SubCell"/>
</dbReference>
<dbReference type="InterPro" id="IPR014729">
    <property type="entry name" value="Rossmann-like_a/b/a_fold"/>
</dbReference>
<dbReference type="EMBL" id="JACHIE010000011">
    <property type="protein sequence ID" value="MBB6457811.1"/>
    <property type="molecule type" value="Genomic_DNA"/>
</dbReference>
<keyword evidence="3 6" id="KW-0547">Nucleotide-binding</keyword>
<dbReference type="CDD" id="cd01992">
    <property type="entry name" value="TilS_N"/>
    <property type="match status" value="1"/>
</dbReference>
<dbReference type="PANTHER" id="PTHR43033:SF5">
    <property type="entry name" value="TRNA(ILE)-LYSIDINE SYNTHETASE"/>
    <property type="match status" value="1"/>
</dbReference>
<dbReference type="GO" id="GO:0005524">
    <property type="term" value="F:ATP binding"/>
    <property type="evidence" value="ECO:0007669"/>
    <property type="project" value="UniProtKB-UniRule"/>
</dbReference>
<comment type="function">
    <text evidence="6">Ligates lysine onto the cytidine present at position 34 of the AUA codon-specific tRNA(Ile) that contains the anticodon CAU, in an ATP-dependent manner. Cytidine is converted to lysidine, thus changing the amino acid specificity of the tRNA from methionine to isoleucine.</text>
</comment>
<dbReference type="HAMAP" id="MF_01161">
    <property type="entry name" value="tRNA_Ile_lys_synt"/>
    <property type="match status" value="1"/>
</dbReference>
<organism evidence="8 9">
    <name type="scientific">Acetobacter lovaniensis</name>
    <dbReference type="NCBI Taxonomy" id="104100"/>
    <lineage>
        <taxon>Bacteria</taxon>
        <taxon>Pseudomonadati</taxon>
        <taxon>Pseudomonadota</taxon>
        <taxon>Alphaproteobacteria</taxon>
        <taxon>Acetobacterales</taxon>
        <taxon>Acetobacteraceae</taxon>
        <taxon>Acetobacter</taxon>
    </lineage>
</organism>
<dbReference type="GO" id="GO:0032267">
    <property type="term" value="F:tRNA(Ile)-lysidine synthase activity"/>
    <property type="evidence" value="ECO:0007669"/>
    <property type="project" value="UniProtKB-EC"/>
</dbReference>
<name>A0A841QGY6_9PROT</name>
<keyword evidence="2 6" id="KW-0819">tRNA processing</keyword>
<dbReference type="NCBIfam" id="TIGR02432">
    <property type="entry name" value="lysidine_TilS_N"/>
    <property type="match status" value="1"/>
</dbReference>
<protein>
    <recommendedName>
        <fullName evidence="6">tRNA(Ile)-lysidine synthase</fullName>
        <ecNumber evidence="6">6.3.4.19</ecNumber>
    </recommendedName>
    <alternativeName>
        <fullName evidence="6">tRNA(Ile)-2-lysyl-cytidine synthase</fullName>
    </alternativeName>
    <alternativeName>
        <fullName evidence="6">tRNA(Ile)-lysidine synthetase</fullName>
    </alternativeName>
</protein>
<evidence type="ECO:0000313" key="8">
    <source>
        <dbReference type="EMBL" id="MBB6457811.1"/>
    </source>
</evidence>
<comment type="caution">
    <text evidence="8">The sequence shown here is derived from an EMBL/GenBank/DDBJ whole genome shotgun (WGS) entry which is preliminary data.</text>
</comment>
<evidence type="ECO:0000256" key="1">
    <source>
        <dbReference type="ARBA" id="ARBA00022598"/>
    </source>
</evidence>
<dbReference type="InterPro" id="IPR011063">
    <property type="entry name" value="TilS/TtcA_N"/>
</dbReference>
<dbReference type="SUPFAM" id="SSF52402">
    <property type="entry name" value="Adenine nucleotide alpha hydrolases-like"/>
    <property type="match status" value="1"/>
</dbReference>
<evidence type="ECO:0000256" key="5">
    <source>
        <dbReference type="ARBA" id="ARBA00048539"/>
    </source>
</evidence>
<dbReference type="Proteomes" id="UP000578000">
    <property type="component" value="Unassembled WGS sequence"/>
</dbReference>
<comment type="catalytic activity">
    <reaction evidence="5 6">
        <text>cytidine(34) in tRNA(Ile2) + L-lysine + ATP = lysidine(34) in tRNA(Ile2) + AMP + diphosphate + H(+)</text>
        <dbReference type="Rhea" id="RHEA:43744"/>
        <dbReference type="Rhea" id="RHEA-COMP:10625"/>
        <dbReference type="Rhea" id="RHEA-COMP:10670"/>
        <dbReference type="ChEBI" id="CHEBI:15378"/>
        <dbReference type="ChEBI" id="CHEBI:30616"/>
        <dbReference type="ChEBI" id="CHEBI:32551"/>
        <dbReference type="ChEBI" id="CHEBI:33019"/>
        <dbReference type="ChEBI" id="CHEBI:82748"/>
        <dbReference type="ChEBI" id="CHEBI:83665"/>
        <dbReference type="ChEBI" id="CHEBI:456215"/>
        <dbReference type="EC" id="6.3.4.19"/>
    </reaction>
</comment>
<reference evidence="8 9" key="1">
    <citation type="submission" date="2020-08" db="EMBL/GenBank/DDBJ databases">
        <title>Genomic Encyclopedia of Type Strains, Phase IV (KMG-IV): sequencing the most valuable type-strain genomes for metagenomic binning, comparative biology and taxonomic classification.</title>
        <authorList>
            <person name="Goeker M."/>
        </authorList>
    </citation>
    <scope>NUCLEOTIDE SEQUENCE [LARGE SCALE GENOMIC DNA]</scope>
    <source>
        <strain evidence="8 9">DSM 4491</strain>
    </source>
</reference>
<feature type="domain" description="tRNA(Ile)-lysidine/2-thiocytidine synthase N-terminal" evidence="7">
    <location>
        <begin position="59"/>
        <end position="232"/>
    </location>
</feature>
<dbReference type="Gene3D" id="3.40.50.620">
    <property type="entry name" value="HUPs"/>
    <property type="match status" value="1"/>
</dbReference>
<keyword evidence="4 6" id="KW-0067">ATP-binding</keyword>
<evidence type="ECO:0000256" key="2">
    <source>
        <dbReference type="ARBA" id="ARBA00022694"/>
    </source>
</evidence>
<dbReference type="Pfam" id="PF01171">
    <property type="entry name" value="ATP_bind_3"/>
    <property type="match status" value="1"/>
</dbReference>
<keyword evidence="1 6" id="KW-0436">Ligase</keyword>
<sequence>MAVTDVPARTPGLSGVGGLPVRFEQRPVFSDQPVPPQWFAALLDTLGPWGADAPGSPPVALAVSGGGDSLALAWLARRWRRNLLALVVDHGLRPDSAAEAQLTVERLHAMDVPARLITLTGLTKGPAMAARARKARYARMVQACQQAGCVDLLLGHQADDQAETAWMRSNAGSGPDGLAAMGWISYTPDVRLVRPLLGVSRVALRQTLRAAGLAWVDDPSNQDLRAERVRVRFALQENGLSEQFWCLAMDAGAQRMARERAQAMALAQTCAFYPHGWVGLGQNLPESAVLSGLIRTVGAQQYPPAPAAVARLCKNGGAGTLAGTRLARWRDEWFLIREQAGVGAPVAASPGVVWDGRFVLHAPSALLRCGVYVEAAGYGLARRVRAGWPALFCTGLPALWWQGQRVAVPHLGWCSTADWADVFFEFRPPVPATGMGVYGCKKVHNKDYVGPVG</sequence>
<dbReference type="AlphaFoldDB" id="A0A841QGY6"/>
<evidence type="ECO:0000256" key="6">
    <source>
        <dbReference type="HAMAP-Rule" id="MF_01161"/>
    </source>
</evidence>